<gene>
    <name evidence="2" type="ORF">SDC9_192762</name>
</gene>
<protein>
    <recommendedName>
        <fullName evidence="3">Type II secretion system protein G</fullName>
    </recommendedName>
</protein>
<reference evidence="2" key="1">
    <citation type="submission" date="2019-08" db="EMBL/GenBank/DDBJ databases">
        <authorList>
            <person name="Kucharzyk K."/>
            <person name="Murdoch R.W."/>
            <person name="Higgins S."/>
            <person name="Loffler F."/>
        </authorList>
    </citation>
    <scope>NUCLEOTIDE SEQUENCE</scope>
</reference>
<dbReference type="EMBL" id="VSSQ01104896">
    <property type="protein sequence ID" value="MPN45195.1"/>
    <property type="molecule type" value="Genomic_DNA"/>
</dbReference>
<sequence length="143" mass="15665">MSKVFVTSSKKQRAFTLIELLVVSTIIIVLSTIGLVSYRQAGLNSRNAKRKADLEIMRQAMMLYKQDTGYYFSSSSLTFSDLLNTLETGEYLSEAESLADPSEDQSYVATCTQVSAGSCIKVTLSAELETGNGESETYEITAL</sequence>
<feature type="transmembrane region" description="Helical" evidence="1">
    <location>
        <begin position="20"/>
        <end position="41"/>
    </location>
</feature>
<dbReference type="Pfam" id="PF07963">
    <property type="entry name" value="N_methyl"/>
    <property type="match status" value="1"/>
</dbReference>
<proteinExistence type="predicted"/>
<dbReference type="NCBIfam" id="TIGR02532">
    <property type="entry name" value="IV_pilin_GFxxxE"/>
    <property type="match status" value="1"/>
</dbReference>
<name>A0A645I1P5_9ZZZZ</name>
<evidence type="ECO:0000313" key="2">
    <source>
        <dbReference type="EMBL" id="MPN45195.1"/>
    </source>
</evidence>
<accession>A0A645I1P5</accession>
<dbReference type="Gene3D" id="3.30.700.10">
    <property type="entry name" value="Glycoprotein, Type 4 Pilin"/>
    <property type="match status" value="1"/>
</dbReference>
<keyword evidence="1" id="KW-0812">Transmembrane</keyword>
<keyword evidence="1" id="KW-0472">Membrane</keyword>
<evidence type="ECO:0008006" key="3">
    <source>
        <dbReference type="Google" id="ProtNLM"/>
    </source>
</evidence>
<dbReference type="AlphaFoldDB" id="A0A645I1P5"/>
<dbReference type="InterPro" id="IPR012902">
    <property type="entry name" value="N_methyl_site"/>
</dbReference>
<organism evidence="2">
    <name type="scientific">bioreactor metagenome</name>
    <dbReference type="NCBI Taxonomy" id="1076179"/>
    <lineage>
        <taxon>unclassified sequences</taxon>
        <taxon>metagenomes</taxon>
        <taxon>ecological metagenomes</taxon>
    </lineage>
</organism>
<keyword evidence="1" id="KW-1133">Transmembrane helix</keyword>
<evidence type="ECO:0000256" key="1">
    <source>
        <dbReference type="SAM" id="Phobius"/>
    </source>
</evidence>
<comment type="caution">
    <text evidence="2">The sequence shown here is derived from an EMBL/GenBank/DDBJ whole genome shotgun (WGS) entry which is preliminary data.</text>
</comment>
<dbReference type="InterPro" id="IPR045584">
    <property type="entry name" value="Pilin-like"/>
</dbReference>
<dbReference type="SUPFAM" id="SSF54523">
    <property type="entry name" value="Pili subunits"/>
    <property type="match status" value="1"/>
</dbReference>